<dbReference type="Proteomes" id="UP001205998">
    <property type="component" value="Unassembled WGS sequence"/>
</dbReference>
<evidence type="ECO:0000259" key="3">
    <source>
        <dbReference type="PROSITE" id="PS50003"/>
    </source>
</evidence>
<feature type="domain" description="PH" evidence="3">
    <location>
        <begin position="212"/>
        <end position="308"/>
    </location>
</feature>
<feature type="region of interest" description="Disordered" evidence="2">
    <location>
        <begin position="647"/>
        <end position="692"/>
    </location>
</feature>
<evidence type="ECO:0000313" key="4">
    <source>
        <dbReference type="EMBL" id="KAI5617882.1"/>
    </source>
</evidence>
<feature type="region of interest" description="Disordered" evidence="2">
    <location>
        <begin position="325"/>
        <end position="390"/>
    </location>
</feature>
<dbReference type="PROSITE" id="PS50003">
    <property type="entry name" value="PH_DOMAIN"/>
    <property type="match status" value="1"/>
</dbReference>
<accession>A0AAD5AKM2</accession>
<feature type="compositionally biased region" description="Polar residues" evidence="2">
    <location>
        <begin position="647"/>
        <end position="657"/>
    </location>
</feature>
<dbReference type="Pfam" id="PF00169">
    <property type="entry name" value="PH"/>
    <property type="match status" value="1"/>
</dbReference>
<evidence type="ECO:0000313" key="5">
    <source>
        <dbReference type="Proteomes" id="UP001205998"/>
    </source>
</evidence>
<organism evidence="4 5">
    <name type="scientific">Silurus asotus</name>
    <name type="common">Amur catfish</name>
    <name type="synonym">Parasilurus asotus</name>
    <dbReference type="NCBI Taxonomy" id="30991"/>
    <lineage>
        <taxon>Eukaryota</taxon>
        <taxon>Metazoa</taxon>
        <taxon>Chordata</taxon>
        <taxon>Craniata</taxon>
        <taxon>Vertebrata</taxon>
        <taxon>Euteleostomi</taxon>
        <taxon>Actinopterygii</taxon>
        <taxon>Neopterygii</taxon>
        <taxon>Teleostei</taxon>
        <taxon>Ostariophysi</taxon>
        <taxon>Siluriformes</taxon>
        <taxon>Siluridae</taxon>
        <taxon>Silurus</taxon>
    </lineage>
</organism>
<dbReference type="Pfam" id="PF25530">
    <property type="entry name" value="EF-hand_SWAP70_N"/>
    <property type="match status" value="1"/>
</dbReference>
<feature type="coiled-coil region" evidence="1">
    <location>
        <begin position="398"/>
        <end position="505"/>
    </location>
</feature>
<keyword evidence="5" id="KW-1185">Reference proteome</keyword>
<comment type="caution">
    <text evidence="4">The sequence shown here is derived from an EMBL/GenBank/DDBJ whole genome shotgun (WGS) entry which is preliminary data.</text>
</comment>
<dbReference type="InterPro" id="IPR011993">
    <property type="entry name" value="PH-like_dom_sf"/>
</dbReference>
<dbReference type="InterPro" id="IPR057837">
    <property type="entry name" value="PH_SWAP70"/>
</dbReference>
<dbReference type="SMART" id="SM00233">
    <property type="entry name" value="PH"/>
    <property type="match status" value="1"/>
</dbReference>
<dbReference type="AlphaFoldDB" id="A0AAD5AKM2"/>
<dbReference type="CDD" id="cd13273">
    <property type="entry name" value="PH_SWAP-70"/>
    <property type="match status" value="1"/>
</dbReference>
<dbReference type="InterPro" id="IPR001849">
    <property type="entry name" value="PH_domain"/>
</dbReference>
<dbReference type="GO" id="GO:0005737">
    <property type="term" value="C:cytoplasm"/>
    <property type="evidence" value="ECO:0007669"/>
    <property type="project" value="TreeGrafter"/>
</dbReference>
<dbReference type="GO" id="GO:0005634">
    <property type="term" value="C:nucleus"/>
    <property type="evidence" value="ECO:0007669"/>
    <property type="project" value="TreeGrafter"/>
</dbReference>
<dbReference type="Gene3D" id="2.30.29.30">
    <property type="entry name" value="Pleckstrin-homology domain (PH domain)/Phosphotyrosine-binding domain (PTB)"/>
    <property type="match status" value="1"/>
</dbReference>
<feature type="compositionally biased region" description="Low complexity" evidence="2">
    <location>
        <begin position="358"/>
        <end position="368"/>
    </location>
</feature>
<dbReference type="PANTHER" id="PTHR14383:SF2">
    <property type="entry name" value="DIFFERENTIALLY EXPRESSED IN FDCP 6 HOMOLOG"/>
    <property type="match status" value="1"/>
</dbReference>
<feature type="region of interest" description="Disordered" evidence="2">
    <location>
        <begin position="525"/>
        <end position="569"/>
    </location>
</feature>
<feature type="compositionally biased region" description="Basic and acidic residues" evidence="2">
    <location>
        <begin position="674"/>
        <end position="692"/>
    </location>
</feature>
<reference evidence="4" key="1">
    <citation type="submission" date="2018-07" db="EMBL/GenBank/DDBJ databases">
        <title>Comparative genomics of catfishes provides insights into carnivory and benthic adaptation.</title>
        <authorList>
            <person name="Zhang Y."/>
            <person name="Wang D."/>
            <person name="Peng Z."/>
            <person name="Zheng S."/>
            <person name="Shao F."/>
            <person name="Tao W."/>
        </authorList>
    </citation>
    <scope>NUCLEOTIDE SEQUENCE</scope>
    <source>
        <strain evidence="4">Chongqing</strain>
    </source>
</reference>
<protein>
    <submittedName>
        <fullName evidence="4">Differentially expressed in FDCP 6-like isoform X1</fullName>
    </submittedName>
</protein>
<dbReference type="PANTHER" id="PTHR14383">
    <property type="entry name" value="SWAP-70 RECOMBINASE"/>
    <property type="match status" value="1"/>
</dbReference>
<dbReference type="FunFam" id="2.30.29.30:FF:000286">
    <property type="entry name" value="PH-protein kinase domain containing protein"/>
    <property type="match status" value="1"/>
</dbReference>
<dbReference type="EMBL" id="MU551697">
    <property type="protein sequence ID" value="KAI5617882.1"/>
    <property type="molecule type" value="Genomic_DNA"/>
</dbReference>
<gene>
    <name evidence="4" type="ORF">C0J50_22471</name>
</gene>
<sequence length="692" mass="79661">MDLQSELLKSIWYAFTSLEAERSGKVSKSQLKVLSHNLYTALNIPHDPVALEEHFKDNDNGPVSDHGYMPYLNKYILAKATEGTFNKETFDELCWMMTSKKNFKPSIPHGLCSQSDCFKLFCLFNLLSEDRYPLVIIQPELEYLLKKISTAMNQEWDGTALEDLLAKDPSLQDGLTVWMFLEHLSAGHLLRVDSKEAFSLALDDIFLEMYHNVLKKGYMLKKGHVRRNWQERWFVLKPGSLAYYIIEDQKEKKGEVQLDGSCVLETMPDKEGKRCLFCVKTPGRTYEMSATDQKQRVEWIQAMQTALRLKTEGKSSLHKELKLRRRELRENSQNSPRTECPSSQSGLRSLNQSSENGQRSLSQSSQSERSTEVEESSSGAHCEPGSKEPDLEIIDIIQQHLEMEVQRKKEDALEKEKQKERQQELERLVEEANKAREDMVALLAKMEREVKQQKVRIQELELTQQKLEEALNTQIQARLEDEKVRHELERLLEEERRKLSDMILNQRLLEARDFAEIDQVKLPQPKKDEDCIHPSLSPVIPLSSSSPPTSPTSTSPTSTSSPSSNQILSTTPVFSDTMETHQANVEKMSEHFSKAPHMRQWNVQLNRLMKPITPADKMERLSVRSHHPKHGQALTSTEFIVRYQSTVAETESSNSQFRKTEEDVGTEEPITASRVEEPPKTREQIEQKKDFA</sequence>
<dbReference type="SUPFAM" id="SSF50729">
    <property type="entry name" value="PH domain-like"/>
    <property type="match status" value="1"/>
</dbReference>
<feature type="compositionally biased region" description="Polar residues" evidence="2">
    <location>
        <begin position="333"/>
        <end position="357"/>
    </location>
</feature>
<keyword evidence="1" id="KW-0175">Coiled coil</keyword>
<proteinExistence type="predicted"/>
<dbReference type="InterPro" id="IPR057836">
    <property type="entry name" value="EF-hand_SWAP70_N"/>
</dbReference>
<name>A0AAD5AKM2_SILAS</name>
<evidence type="ECO:0000256" key="1">
    <source>
        <dbReference type="SAM" id="Coils"/>
    </source>
</evidence>
<feature type="compositionally biased region" description="Low complexity" evidence="2">
    <location>
        <begin position="534"/>
        <end position="569"/>
    </location>
</feature>
<evidence type="ECO:0000256" key="2">
    <source>
        <dbReference type="SAM" id="MobiDB-lite"/>
    </source>
</evidence>